<evidence type="ECO:0000313" key="3">
    <source>
        <dbReference type="Proteomes" id="UP000753724"/>
    </source>
</evidence>
<name>A0ABW9XEJ7_9SPHN</name>
<dbReference type="RefSeq" id="WP_161718581.1">
    <property type="nucleotide sequence ID" value="NZ_JAAAPO010000004.1"/>
</dbReference>
<dbReference type="EMBL" id="JAAAPO010000004">
    <property type="protein sequence ID" value="NBC36945.1"/>
    <property type="molecule type" value="Genomic_DNA"/>
</dbReference>
<organism evidence="2 3">
    <name type="scientific">Novosphingobium ovatum</name>
    <dbReference type="NCBI Taxonomy" id="1908523"/>
    <lineage>
        <taxon>Bacteria</taxon>
        <taxon>Pseudomonadati</taxon>
        <taxon>Pseudomonadota</taxon>
        <taxon>Alphaproteobacteria</taxon>
        <taxon>Sphingomonadales</taxon>
        <taxon>Sphingomonadaceae</taxon>
        <taxon>Novosphingobium</taxon>
    </lineage>
</organism>
<sequence>MRALRPLAAVWRRLWADQTGSIVVEFAFAAPIMISLYTMTYVLSDGFAASRKVTVTAHVITDLVSRNASVTPSQLTTMMAASTQVMLPYNATGVTIRISQLLVATGNSATVVWSQAQNGTARTVGSSVAMPSAMASVGTYVIYGEVTYPYTSALYRSRTLNMTETVLISPRLSSSIPLNAN</sequence>
<evidence type="ECO:0000313" key="2">
    <source>
        <dbReference type="EMBL" id="NBC36945.1"/>
    </source>
</evidence>
<comment type="caution">
    <text evidence="2">The sequence shown here is derived from an EMBL/GenBank/DDBJ whole genome shotgun (WGS) entry which is preliminary data.</text>
</comment>
<keyword evidence="3" id="KW-1185">Reference proteome</keyword>
<accession>A0ABW9XEJ7</accession>
<evidence type="ECO:0000256" key="1">
    <source>
        <dbReference type="SAM" id="Phobius"/>
    </source>
</evidence>
<proteinExistence type="predicted"/>
<protein>
    <submittedName>
        <fullName evidence="2">Pilus assembly protein</fullName>
    </submittedName>
</protein>
<feature type="transmembrane region" description="Helical" evidence="1">
    <location>
        <begin position="20"/>
        <end position="43"/>
    </location>
</feature>
<reference evidence="3" key="1">
    <citation type="submission" date="2020-01" db="EMBL/GenBank/DDBJ databases">
        <title>Sphingomonas sp. strain CSW-10.</title>
        <authorList>
            <person name="Chen W.-M."/>
        </authorList>
    </citation>
    <scope>NUCLEOTIDE SEQUENCE [LARGE SCALE GENOMIC DNA]</scope>
    <source>
        <strain evidence="3">FSY-8</strain>
    </source>
</reference>
<keyword evidence="1" id="KW-0812">Transmembrane</keyword>
<keyword evidence="1" id="KW-0472">Membrane</keyword>
<keyword evidence="1" id="KW-1133">Transmembrane helix</keyword>
<dbReference type="Proteomes" id="UP000753724">
    <property type="component" value="Unassembled WGS sequence"/>
</dbReference>
<gene>
    <name evidence="2" type="ORF">GTZ99_10290</name>
</gene>